<dbReference type="SMART" id="SM00487">
    <property type="entry name" value="DEXDc"/>
    <property type="match status" value="1"/>
</dbReference>
<keyword evidence="2" id="KW-0863">Zinc-finger</keyword>
<dbReference type="GO" id="GO:0005524">
    <property type="term" value="F:ATP binding"/>
    <property type="evidence" value="ECO:0007669"/>
    <property type="project" value="InterPro"/>
</dbReference>
<feature type="domain" description="Helicase ATP-binding" evidence="4">
    <location>
        <begin position="671"/>
        <end position="831"/>
    </location>
</feature>
<dbReference type="Pfam" id="PF08455">
    <property type="entry name" value="SNF2_assoc"/>
    <property type="match status" value="1"/>
</dbReference>
<dbReference type="Pfam" id="PF00176">
    <property type="entry name" value="SNF2-rel_dom"/>
    <property type="match status" value="1"/>
</dbReference>
<keyword evidence="1" id="KW-0378">Hydrolase</keyword>
<dbReference type="InParanoid" id="A0A0M9UDL1"/>
<protein>
    <recommendedName>
        <fullName evidence="8">Non-specific serine/threonine protein kinase</fullName>
    </recommendedName>
</protein>
<feature type="domain" description="SWIM-type" evidence="3">
    <location>
        <begin position="96"/>
        <end position="132"/>
    </location>
</feature>
<proteinExistence type="predicted"/>
<dbReference type="InterPro" id="IPR000330">
    <property type="entry name" value="SNF2_N"/>
</dbReference>
<comment type="caution">
    <text evidence="6">The sequence shown here is derived from an EMBL/GenBank/DDBJ whole genome shotgun (WGS) entry which is preliminary data.</text>
</comment>
<dbReference type="Gene3D" id="3.40.50.10810">
    <property type="entry name" value="Tandem AAA-ATPase domain"/>
    <property type="match status" value="1"/>
</dbReference>
<dbReference type="InterPro" id="IPR007527">
    <property type="entry name" value="Znf_SWIM"/>
</dbReference>
<dbReference type="FunCoup" id="A0A0M9UDL1">
    <property type="interactions" value="238"/>
</dbReference>
<dbReference type="Proteomes" id="UP000037784">
    <property type="component" value="Unassembled WGS sequence"/>
</dbReference>
<gene>
    <name evidence="6" type="ORF">ARMA_2571</name>
</gene>
<reference evidence="7" key="2">
    <citation type="submission" date="2015-08" db="EMBL/GenBank/DDBJ databases">
        <title>Draft Genome Sequence of a Heterotrophic Facultative Anaerobic Bacterium Ardenticatena maritima Strain 110S.</title>
        <authorList>
            <person name="Kawaichi S."/>
            <person name="Yoshida T."/>
            <person name="Sako Y."/>
            <person name="Nakamura R."/>
        </authorList>
    </citation>
    <scope>NUCLEOTIDE SEQUENCE [LARGE SCALE GENOMIC DNA]</scope>
    <source>
        <strain evidence="7">110S</strain>
    </source>
</reference>
<dbReference type="Gene3D" id="3.40.50.300">
    <property type="entry name" value="P-loop containing nucleotide triphosphate hydrolases"/>
    <property type="match status" value="1"/>
</dbReference>
<keyword evidence="2" id="KW-0479">Metal-binding</keyword>
<evidence type="ECO:0000256" key="1">
    <source>
        <dbReference type="ARBA" id="ARBA00022801"/>
    </source>
</evidence>
<dbReference type="InterPro" id="IPR049730">
    <property type="entry name" value="SNF2/RAD54-like_C"/>
</dbReference>
<dbReference type="InterPro" id="IPR013663">
    <property type="entry name" value="Helicase_SWF/SNF/SWI_bac"/>
</dbReference>
<organism evidence="6 7">
    <name type="scientific">Ardenticatena maritima</name>
    <dbReference type="NCBI Taxonomy" id="872965"/>
    <lineage>
        <taxon>Bacteria</taxon>
        <taxon>Bacillati</taxon>
        <taxon>Chloroflexota</taxon>
        <taxon>Ardenticatenia</taxon>
        <taxon>Ardenticatenales</taxon>
        <taxon>Ardenticatenaceae</taxon>
        <taxon>Ardenticatena</taxon>
    </lineage>
</organism>
<dbReference type="PROSITE" id="PS51192">
    <property type="entry name" value="HELICASE_ATP_BIND_1"/>
    <property type="match status" value="1"/>
</dbReference>
<evidence type="ECO:0008006" key="8">
    <source>
        <dbReference type="Google" id="ProtNLM"/>
    </source>
</evidence>
<dbReference type="GO" id="GO:0008270">
    <property type="term" value="F:zinc ion binding"/>
    <property type="evidence" value="ECO:0007669"/>
    <property type="project" value="UniProtKB-KW"/>
</dbReference>
<keyword evidence="7" id="KW-1185">Reference proteome</keyword>
<dbReference type="SUPFAM" id="SSF52540">
    <property type="entry name" value="P-loop containing nucleoside triphosphate hydrolases"/>
    <property type="match status" value="2"/>
</dbReference>
<keyword evidence="2" id="KW-0862">Zinc</keyword>
<dbReference type="SMART" id="SM00490">
    <property type="entry name" value="HELICc"/>
    <property type="match status" value="1"/>
</dbReference>
<evidence type="ECO:0000313" key="7">
    <source>
        <dbReference type="Proteomes" id="UP000037784"/>
    </source>
</evidence>
<accession>A0A0M9UDL1</accession>
<dbReference type="InterPro" id="IPR027417">
    <property type="entry name" value="P-loop_NTPase"/>
</dbReference>
<dbReference type="CDD" id="cd18793">
    <property type="entry name" value="SF2_C_SNF"/>
    <property type="match status" value="1"/>
</dbReference>
<reference evidence="6 7" key="1">
    <citation type="journal article" date="2015" name="Genome Announc.">
        <title>Draft Genome Sequence of a Heterotrophic Facultative Anaerobic Thermophilic Bacterium, Ardenticatena maritima Strain 110ST.</title>
        <authorList>
            <person name="Kawaichi S."/>
            <person name="Yoshida T."/>
            <person name="Sako Y."/>
            <person name="Nakamura R."/>
        </authorList>
    </citation>
    <scope>NUCLEOTIDE SEQUENCE [LARGE SCALE GENOMIC DNA]</scope>
    <source>
        <strain evidence="6 7">110S</strain>
    </source>
</reference>
<dbReference type="AlphaFoldDB" id="A0A0M9UDL1"/>
<evidence type="ECO:0000259" key="4">
    <source>
        <dbReference type="PROSITE" id="PS51192"/>
    </source>
</evidence>
<dbReference type="PANTHER" id="PTHR10799">
    <property type="entry name" value="SNF2/RAD54 HELICASE FAMILY"/>
    <property type="match status" value="1"/>
</dbReference>
<dbReference type="EMBL" id="BBZA01000226">
    <property type="protein sequence ID" value="GAP64148.1"/>
    <property type="molecule type" value="Genomic_DNA"/>
</dbReference>
<evidence type="ECO:0000259" key="3">
    <source>
        <dbReference type="PROSITE" id="PS50966"/>
    </source>
</evidence>
<dbReference type="InterPro" id="IPR001650">
    <property type="entry name" value="Helicase_C-like"/>
</dbReference>
<dbReference type="Pfam" id="PF00271">
    <property type="entry name" value="Helicase_C"/>
    <property type="match status" value="1"/>
</dbReference>
<evidence type="ECO:0000256" key="2">
    <source>
        <dbReference type="PROSITE-ProRule" id="PRU00325"/>
    </source>
</evidence>
<dbReference type="InterPro" id="IPR038718">
    <property type="entry name" value="SNF2-like_sf"/>
</dbReference>
<dbReference type="PROSITE" id="PS51194">
    <property type="entry name" value="HELICASE_CTER"/>
    <property type="match status" value="1"/>
</dbReference>
<evidence type="ECO:0000259" key="5">
    <source>
        <dbReference type="PROSITE" id="PS51194"/>
    </source>
</evidence>
<feature type="domain" description="Helicase C-terminal" evidence="5">
    <location>
        <begin position="956"/>
        <end position="1116"/>
    </location>
</feature>
<dbReference type="PROSITE" id="PS50966">
    <property type="entry name" value="ZF_SWIM"/>
    <property type="match status" value="1"/>
</dbReference>
<name>A0A0M9UDL1_9CHLR</name>
<evidence type="ECO:0000313" key="6">
    <source>
        <dbReference type="EMBL" id="GAP64148.1"/>
    </source>
</evidence>
<dbReference type="CDD" id="cd18012">
    <property type="entry name" value="DEXQc_arch_SWI2_SNF2"/>
    <property type="match status" value="1"/>
</dbReference>
<sequence>MRTHSVAFFHFSPFGEIFPHVVQLTVEILQQRTDTPMEDFYSATVFERFALGDILQQVPDFVSAKAIDLLESDAVEVRQHKRNDATGRVHTENGTYNVTILTTSSRLYALCTCKSNEHPFCEHSLALLLALAESSTIVSEPNHLVLLSERIATLLDYAPDSQTRQRKTRRGHTPLRLAFVLLKKKYDFMVVPIGLGGRAALAQTPAELFAKDGDETSPHTLLVHPSDKEIFRTSRDLDERIIATPGEFSLARLLLRTEGLARAGYRRTPYQPGEVLDLLAATNTPWIFYAEEDQFTLLTGPVTIVNGLGEWVLACEGDETSHLHLHVQVRLPHGEHIDAKTLDIITDEPMWLYDPTTLRLIRMATPLDDEALETDIQVPPSLYDTFVETHLPKLAEAWTFADTPLWKTIEGIKPVPRLYLFDDEENTIGAELRFAYGDIEVAAARTVPSQTFTTDEEGHLVRVVRDIETEINAIELVRQHGLKYGREEGAFALRKNTDPVDFLLHHIPMLLRKGFEIFGEESLASIKVNRRKPSMRLSISSGIDWFDLQAEVSFGDVNVSLAEIRRALRRGRRYVKLADGSVGELPEEWLEKFKHVFGLAELSDEGLRFRTTQIGLLESLLGDVEQVDVDEEFERRRELLHRFDAIEDVPLPRGFQGELRPYQKAGYNWLHFLHRYHFGGCLADDMGLGKTVQVLVFLLSLRESGHAQRADLIVVPRSLVENWRREAARFTPSLRVLVHAGPQRTEDPSVFDQYDLVITTYGTALRDAKMLRQYTFHYVVLDESQAIKNPLTKTARALRLLKSDHRLAMTGTPVENNTIELWSLFAFINPGLLGNFKYFREHFATPIERFQDDETADLLRRLVYPFILRRTKAQVAPELPPRTERVFFTEMTNEQAALYEHWRTHYRNLLLGLIQEEGLQQARMKVLEGLLRLRQIAIHPKLVDRTYQGTSGKFELLLETLETLREEGHKALIFSQFVKVLGLVREELDARGIPYAYLDGQTRDRQAIVDRFQHDESLPFFLISLRAGGVGLNLTAADYVIHIDPWWNPAVEQQAADRTHRIGQDKPVFVYRLITRDTVEEKILDLQERKQQLVSQLITTEGGIFKNLTPEDIAVLFE</sequence>
<dbReference type="GO" id="GO:0016787">
    <property type="term" value="F:hydrolase activity"/>
    <property type="evidence" value="ECO:0007669"/>
    <property type="project" value="UniProtKB-KW"/>
</dbReference>
<dbReference type="InterPro" id="IPR014001">
    <property type="entry name" value="Helicase_ATP-bd"/>
</dbReference>